<feature type="domain" description="Cyclic nucleotide-binding" evidence="1">
    <location>
        <begin position="33"/>
        <end position="112"/>
    </location>
</feature>
<dbReference type="EMBL" id="JASJOU010000001">
    <property type="protein sequence ID" value="MDJ1500038.1"/>
    <property type="molecule type" value="Genomic_DNA"/>
</dbReference>
<keyword evidence="3" id="KW-1185">Reference proteome</keyword>
<name>A0AAE3UBN7_9BACT</name>
<proteinExistence type="predicted"/>
<dbReference type="SUPFAM" id="SSF51206">
    <property type="entry name" value="cAMP-binding domain-like"/>
    <property type="match status" value="1"/>
</dbReference>
<sequence>MIYDSLIHYIQERSQSPLTSSDIALIRESFVYKKLRKRQFFLQEGDICKHFGFIVKGAMRQYTVDQKGSEHNIQLYIENWWASDRESFWKEKPSIYAIEAWEETDLLLLPKANGYYERVNAIPAFNEMRIKLDDNNSIASQRRLRASMFDTAEKRYEELTLRYPEFIQRFPQHIIASYLGITKETLSRIRNQSAKK</sequence>
<accession>A0AAE3UBN7</accession>
<dbReference type="Gene3D" id="2.60.120.10">
    <property type="entry name" value="Jelly Rolls"/>
    <property type="match status" value="1"/>
</dbReference>
<dbReference type="InterPro" id="IPR000595">
    <property type="entry name" value="cNMP-bd_dom"/>
</dbReference>
<reference evidence="2" key="1">
    <citation type="submission" date="2023-05" db="EMBL/GenBank/DDBJ databases">
        <authorList>
            <person name="Zhang X."/>
        </authorList>
    </citation>
    <scope>NUCLEOTIDE SEQUENCE</scope>
    <source>
        <strain evidence="2">BD1B2-1</strain>
    </source>
</reference>
<dbReference type="Pfam" id="PF00027">
    <property type="entry name" value="cNMP_binding"/>
    <property type="match status" value="1"/>
</dbReference>
<dbReference type="InterPro" id="IPR014710">
    <property type="entry name" value="RmlC-like_jellyroll"/>
</dbReference>
<dbReference type="InterPro" id="IPR018490">
    <property type="entry name" value="cNMP-bd_dom_sf"/>
</dbReference>
<evidence type="ECO:0000313" key="3">
    <source>
        <dbReference type="Proteomes" id="UP001232063"/>
    </source>
</evidence>
<dbReference type="RefSeq" id="WP_314509569.1">
    <property type="nucleotide sequence ID" value="NZ_JASJOU010000001.1"/>
</dbReference>
<dbReference type="Proteomes" id="UP001232063">
    <property type="component" value="Unassembled WGS sequence"/>
</dbReference>
<protein>
    <submittedName>
        <fullName evidence="2">Crp/Fnr family transcriptional regulator</fullName>
    </submittedName>
</protein>
<dbReference type="AlphaFoldDB" id="A0AAE3UBN7"/>
<comment type="caution">
    <text evidence="2">The sequence shown here is derived from an EMBL/GenBank/DDBJ whole genome shotgun (WGS) entry which is preliminary data.</text>
</comment>
<gene>
    <name evidence="2" type="ORF">QNI22_05255</name>
</gene>
<organism evidence="2 3">
    <name type="scientific">Xanthocytophaga agilis</name>
    <dbReference type="NCBI Taxonomy" id="3048010"/>
    <lineage>
        <taxon>Bacteria</taxon>
        <taxon>Pseudomonadati</taxon>
        <taxon>Bacteroidota</taxon>
        <taxon>Cytophagia</taxon>
        <taxon>Cytophagales</taxon>
        <taxon>Rhodocytophagaceae</taxon>
        <taxon>Xanthocytophaga</taxon>
    </lineage>
</organism>
<evidence type="ECO:0000313" key="2">
    <source>
        <dbReference type="EMBL" id="MDJ1500038.1"/>
    </source>
</evidence>
<evidence type="ECO:0000259" key="1">
    <source>
        <dbReference type="Pfam" id="PF00027"/>
    </source>
</evidence>